<organism evidence="4 5">
    <name type="scientific">Tanacetum coccineum</name>
    <dbReference type="NCBI Taxonomy" id="301880"/>
    <lineage>
        <taxon>Eukaryota</taxon>
        <taxon>Viridiplantae</taxon>
        <taxon>Streptophyta</taxon>
        <taxon>Embryophyta</taxon>
        <taxon>Tracheophyta</taxon>
        <taxon>Spermatophyta</taxon>
        <taxon>Magnoliopsida</taxon>
        <taxon>eudicotyledons</taxon>
        <taxon>Gunneridae</taxon>
        <taxon>Pentapetalae</taxon>
        <taxon>asterids</taxon>
        <taxon>campanulids</taxon>
        <taxon>Asterales</taxon>
        <taxon>Asteraceae</taxon>
        <taxon>Asteroideae</taxon>
        <taxon>Anthemideae</taxon>
        <taxon>Anthemidinae</taxon>
        <taxon>Tanacetum</taxon>
    </lineage>
</organism>
<dbReference type="Pfam" id="PF25597">
    <property type="entry name" value="SH3_retrovirus"/>
    <property type="match status" value="1"/>
</dbReference>
<feature type="domain" description="Integrase catalytic" evidence="3">
    <location>
        <begin position="1159"/>
        <end position="1334"/>
    </location>
</feature>
<keyword evidence="1" id="KW-0175">Coiled coil</keyword>
<dbReference type="PROSITE" id="PS50994">
    <property type="entry name" value="INTEGRASE"/>
    <property type="match status" value="1"/>
</dbReference>
<feature type="coiled-coil region" evidence="1">
    <location>
        <begin position="1551"/>
        <end position="1578"/>
    </location>
</feature>
<comment type="caution">
    <text evidence="4">The sequence shown here is derived from an EMBL/GenBank/DDBJ whole genome shotgun (WGS) entry which is preliminary data.</text>
</comment>
<evidence type="ECO:0000313" key="5">
    <source>
        <dbReference type="Proteomes" id="UP001151760"/>
    </source>
</evidence>
<evidence type="ECO:0000256" key="2">
    <source>
        <dbReference type="SAM" id="MobiDB-lite"/>
    </source>
</evidence>
<accession>A0ABQ4XM84</accession>
<feature type="compositionally biased region" description="Polar residues" evidence="2">
    <location>
        <begin position="796"/>
        <end position="821"/>
    </location>
</feature>
<protein>
    <submittedName>
        <fullName evidence="4">Retrovirus-related pol polyprotein from transposon TNT 1-94</fullName>
    </submittedName>
</protein>
<dbReference type="EMBL" id="BQNB010009650">
    <property type="protein sequence ID" value="GJS66467.1"/>
    <property type="molecule type" value="Genomic_DNA"/>
</dbReference>
<dbReference type="Pfam" id="PF00665">
    <property type="entry name" value="rve"/>
    <property type="match status" value="1"/>
</dbReference>
<proteinExistence type="predicted"/>
<feature type="region of interest" description="Disordered" evidence="2">
    <location>
        <begin position="783"/>
        <end position="823"/>
    </location>
</feature>
<dbReference type="SUPFAM" id="SSF53098">
    <property type="entry name" value="Ribonuclease H-like"/>
    <property type="match status" value="1"/>
</dbReference>
<dbReference type="InterPro" id="IPR001584">
    <property type="entry name" value="Integrase_cat-core"/>
</dbReference>
<name>A0ABQ4XM84_9ASTR</name>
<evidence type="ECO:0000256" key="1">
    <source>
        <dbReference type="SAM" id="Coils"/>
    </source>
</evidence>
<dbReference type="Pfam" id="PF13976">
    <property type="entry name" value="gag_pre-integrs"/>
    <property type="match status" value="1"/>
</dbReference>
<keyword evidence="5" id="KW-1185">Reference proteome</keyword>
<feature type="region of interest" description="Disordered" evidence="2">
    <location>
        <begin position="1"/>
        <end position="24"/>
    </location>
</feature>
<dbReference type="PANTHER" id="PTHR42648">
    <property type="entry name" value="TRANSPOSASE, PUTATIVE-RELATED"/>
    <property type="match status" value="1"/>
</dbReference>
<evidence type="ECO:0000313" key="4">
    <source>
        <dbReference type="EMBL" id="GJS66467.1"/>
    </source>
</evidence>
<dbReference type="InterPro" id="IPR012337">
    <property type="entry name" value="RNaseH-like_sf"/>
</dbReference>
<dbReference type="InterPro" id="IPR036397">
    <property type="entry name" value="RNaseH_sf"/>
</dbReference>
<dbReference type="PANTHER" id="PTHR42648:SF18">
    <property type="entry name" value="RETROTRANSPOSON, UNCLASSIFIED-LIKE PROTEIN"/>
    <property type="match status" value="1"/>
</dbReference>
<dbReference type="Proteomes" id="UP001151760">
    <property type="component" value="Unassembled WGS sequence"/>
</dbReference>
<dbReference type="InterPro" id="IPR025724">
    <property type="entry name" value="GAG-pre-integrase_dom"/>
</dbReference>
<dbReference type="InterPro" id="IPR057670">
    <property type="entry name" value="SH3_retrovirus"/>
</dbReference>
<reference evidence="4" key="1">
    <citation type="journal article" date="2022" name="Int. J. Mol. Sci.">
        <title>Draft Genome of Tanacetum Coccineum: Genomic Comparison of Closely Related Tanacetum-Family Plants.</title>
        <authorList>
            <person name="Yamashiro T."/>
            <person name="Shiraishi A."/>
            <person name="Nakayama K."/>
            <person name="Satake H."/>
        </authorList>
    </citation>
    <scope>NUCLEOTIDE SEQUENCE</scope>
</reference>
<evidence type="ECO:0000259" key="3">
    <source>
        <dbReference type="PROSITE" id="PS50994"/>
    </source>
</evidence>
<gene>
    <name evidence="4" type="ORF">Tco_0681031</name>
</gene>
<sequence>MHDDVQPNHVVDSHADYTSDSNMTPYDQYVKDNAVPVVQNNASMVPNDAYVMIDNDVHESDVLYVSYTPRNTVVNNLLNAELATYKEQVELYERRARFELTEREQKIDEQLRIVICDRNIKEENLKKELHSVKLQLASTIQHNKLMVDEVTSLKKDFNQKENKYLEEFLDLKALKDKVEDKLFKQGQSIQTVHMMCKPRSYYDEVNKVAIGYKNPLCLHRARQVQPALYSGHVIVTPNHAPAVVRDGEETLELTEISRKKMHDKMKANECVDNKVNITPPNYSKENFLATFTPQKQLTPEQIFWSQDIVKMKAEALKEQNTRPIKALTVYPPNTPATLVPRVLPTKSQVKINIFTLRQLFSEFEKTCKKRITPTGITEGERGFEQTKTCYLTEVIPFFKTLQEHFEGIQKALTKEVKEMSDAFDELEAELDQSIVDRKHDEIERKNLLIEHDNIIADGLSKEVFYVASNSELNVSRFTEMQKAHNVVKARCLELEAELSNLRDNIHKDNYNELLNRFSNLEVNHLNLQLKYQNLKDSFQNKPSSSVNDTPDFNSVFVIGQMKASLQGKDNVIQKLKMQISQLKETRSELDRTLDFRARDFQISQLTEKVNGLQEQNELFRAENAKIKQHYKELYDSIKITRAKHTEQITALNNENESLKVQLQNPVSSVTTNQVKPNVLAPGKYAIDVEPIPPRNRNNREVHLVYLRHLKESVDTLREIVEEAKVERPLDRSLAFACRYTKHSQELLEYVFGTCPKVFNQQDKKHAHTPRKKQVTFEDQIATSSSTTHKHVEPMHTQKSNVSVPPSTGVNSCTNASGSQPRSILKKHRIPPAKSVSLKKVEDHLRTIRSSLKTTNRVDSSISSKRTVINSNSHSVCQTCNKCLFSANHDMCVVTYLDSVNASPNVKNNVRHAKQVWKPKQVTQVWKPKRIKQIWKPTGKTLNNVGYQWRPTGRTFTLSDQCPLTRFTKLTGMSAIACANQSEPNQHWGSNFPNSPSSSVFKCRSYKSSFVRFGNDHFGAIMGYGDYVIGDSVISRVYYVEGLGHNLFSVGQFCDSDLEVAFRKHSCYVRDTDGVELLKGSRGSNLYTISVEDMMKSSPICLLSKASKHKSWLWHRRLNHLNFGTINDLARKDLVRGLPRLKFEKDHLCSACQLGKSKKHTHKPKTENTNLEVLNTLHMDLCGPMRVQTINGKKYILVIVDDYSRFTWVKFLRSKDETPTVVIKFLKQIQVGLNKIVRFIRTDNGTEFVNKTLYDYYESVGIFHQKTVPRTPQQNGVVERRNRTLVEAARTMLIFSKAPMFLWAEAVATACYTQNRSLIHTRHDKTPYELVHNKKPDLTFFQVFGALCYPTNDSENLGKLQPRADIGIFIGYAPSRKGYRIYNKRTRQIMETIHVQFDELTEQMAPVQSSPGPAPNLLTPGPISSGLVPNPAPVLKDNCLERSTDLASPLGQIFKICIRCKITRIQSVQSREASSSGIRTRRVSNLLQNGFGLRLDELLPSHVERKEQASQSEQQESVFENDGVSQAVQSTKGALSSPPAIPQLSGTEREIINGLRIDMVRLQEQMNSLQNTLETCMKMQHELQRSVQQEVWSALSRLSTSGEDSLETCFLCCDNSSYDFSSDRCGRVHVCSNCAKKINWSKLKESVRHP</sequence>
<reference evidence="4" key="2">
    <citation type="submission" date="2022-01" db="EMBL/GenBank/DDBJ databases">
        <authorList>
            <person name="Yamashiro T."/>
            <person name="Shiraishi A."/>
            <person name="Satake H."/>
            <person name="Nakayama K."/>
        </authorList>
    </citation>
    <scope>NUCLEOTIDE SEQUENCE</scope>
</reference>
<feature type="coiled-coil region" evidence="1">
    <location>
        <begin position="409"/>
        <end position="436"/>
    </location>
</feature>
<dbReference type="Gene3D" id="3.30.420.10">
    <property type="entry name" value="Ribonuclease H-like superfamily/Ribonuclease H"/>
    <property type="match status" value="1"/>
</dbReference>
<dbReference type="InterPro" id="IPR039537">
    <property type="entry name" value="Retrotran_Ty1/copia-like"/>
</dbReference>
<feature type="coiled-coil region" evidence="1">
    <location>
        <begin position="565"/>
        <end position="661"/>
    </location>
</feature>
<feature type="compositionally biased region" description="Basic and acidic residues" evidence="2">
    <location>
        <begin position="1"/>
        <end position="17"/>
    </location>
</feature>